<dbReference type="PANTHER" id="PTHR30336">
    <property type="entry name" value="INNER MEMBRANE PROTEIN, PROBABLE PERMEASE"/>
    <property type="match status" value="1"/>
</dbReference>
<protein>
    <recommendedName>
        <fullName evidence="1">DUF218 domain-containing protein</fullName>
    </recommendedName>
</protein>
<evidence type="ECO:0000259" key="1">
    <source>
        <dbReference type="Pfam" id="PF02698"/>
    </source>
</evidence>
<accession>A0A382XY29</accession>
<dbReference type="InterPro" id="IPR003848">
    <property type="entry name" value="DUF218"/>
</dbReference>
<feature type="domain" description="DUF218" evidence="1">
    <location>
        <begin position="55"/>
        <end position="222"/>
    </location>
</feature>
<reference evidence="2" key="1">
    <citation type="submission" date="2018-05" db="EMBL/GenBank/DDBJ databases">
        <authorList>
            <person name="Lanie J.A."/>
            <person name="Ng W.-L."/>
            <person name="Kazmierczak K.M."/>
            <person name="Andrzejewski T.M."/>
            <person name="Davidsen T.M."/>
            <person name="Wayne K.J."/>
            <person name="Tettelin H."/>
            <person name="Glass J.I."/>
            <person name="Rusch D."/>
            <person name="Podicherti R."/>
            <person name="Tsui H.-C.T."/>
            <person name="Winkler M.E."/>
        </authorList>
    </citation>
    <scope>NUCLEOTIDE SEQUENCE</scope>
</reference>
<dbReference type="AlphaFoldDB" id="A0A382XY29"/>
<dbReference type="PANTHER" id="PTHR30336:SF4">
    <property type="entry name" value="ENVELOPE BIOGENESIS FACTOR ELYC"/>
    <property type="match status" value="1"/>
</dbReference>
<name>A0A382XY29_9ZZZZ</name>
<feature type="non-terminal residue" evidence="2">
    <location>
        <position position="1"/>
    </location>
</feature>
<dbReference type="GO" id="GO:0000270">
    <property type="term" value="P:peptidoglycan metabolic process"/>
    <property type="evidence" value="ECO:0007669"/>
    <property type="project" value="TreeGrafter"/>
</dbReference>
<dbReference type="CDD" id="cd06259">
    <property type="entry name" value="YdcF-like"/>
    <property type="match status" value="1"/>
</dbReference>
<dbReference type="EMBL" id="UINC01170906">
    <property type="protein sequence ID" value="SVD75178.1"/>
    <property type="molecule type" value="Genomic_DNA"/>
</dbReference>
<evidence type="ECO:0000313" key="2">
    <source>
        <dbReference type="EMBL" id="SVD75178.1"/>
    </source>
</evidence>
<gene>
    <name evidence="2" type="ORF">METZ01_LOCUS428032</name>
</gene>
<proteinExistence type="predicted"/>
<dbReference type="Pfam" id="PF02698">
    <property type="entry name" value="DUF218"/>
    <property type="match status" value="1"/>
</dbReference>
<dbReference type="GO" id="GO:0005886">
    <property type="term" value="C:plasma membrane"/>
    <property type="evidence" value="ECO:0007669"/>
    <property type="project" value="TreeGrafter"/>
</dbReference>
<dbReference type="InterPro" id="IPR051599">
    <property type="entry name" value="Cell_Envelope_Assoc"/>
</dbReference>
<dbReference type="InterPro" id="IPR014729">
    <property type="entry name" value="Rossmann-like_a/b/a_fold"/>
</dbReference>
<dbReference type="Gene3D" id="3.40.50.620">
    <property type="entry name" value="HUPs"/>
    <property type="match status" value="1"/>
</dbReference>
<dbReference type="GO" id="GO:0043164">
    <property type="term" value="P:Gram-negative-bacterium-type cell wall biogenesis"/>
    <property type="evidence" value="ECO:0007669"/>
    <property type="project" value="TreeGrafter"/>
</dbReference>
<organism evidence="2">
    <name type="scientific">marine metagenome</name>
    <dbReference type="NCBI Taxonomy" id="408172"/>
    <lineage>
        <taxon>unclassified sequences</taxon>
        <taxon>metagenomes</taxon>
        <taxon>ecological metagenomes</taxon>
    </lineage>
</organism>
<sequence>VVLHARGRTRPGQSCVLAGIVVAMLFSNPLVGEALLGSLEDDFSPAPVDSYPVVDAIVVLGGMTAPPLPPRLQVEVGDAFDRLLHGMRLLRAGRASTLVLCGGVISYLVGSELSEAERLARLTLEYGIAPGRLLLEDKSRNTYENGLFTARRLRERGWQRILLVTSASHMRRGVGVFERQGLDVIAAPTDFVVVDKPFSPMRLMPDVEALRASSRAVKEYVGILVYWLRGYL</sequence>